<feature type="domain" description="HTH arsR-type" evidence="1">
    <location>
        <begin position="7"/>
        <end position="108"/>
    </location>
</feature>
<name>A0AAE6JH20_9SPHI</name>
<dbReference type="SUPFAM" id="SSF46785">
    <property type="entry name" value="Winged helix' DNA-binding domain"/>
    <property type="match status" value="1"/>
</dbReference>
<evidence type="ECO:0000313" key="3">
    <source>
        <dbReference type="EMBL" id="QTE52577.1"/>
    </source>
</evidence>
<dbReference type="InterPro" id="IPR001845">
    <property type="entry name" value="HTH_ArsR_DNA-bd_dom"/>
</dbReference>
<dbReference type="Gene3D" id="1.10.10.10">
    <property type="entry name" value="Winged helix-like DNA-binding domain superfamily/Winged helix DNA-binding domain"/>
    <property type="match status" value="1"/>
</dbReference>
<sequence length="108" mass="12452">MGQAKYKFDLPDVELANFSRALALPARVTIIRILMEQEDWVDNSRFNELPLAAEVTEKHLNALKAVKLIRKMTRDGHTFYQLNHELFKSMTGHLSTFISEIASHEPQK</sequence>
<evidence type="ECO:0000313" key="5">
    <source>
        <dbReference type="Proteomes" id="UP000663940"/>
    </source>
</evidence>
<accession>A0AAE6JH20</accession>
<evidence type="ECO:0000313" key="4">
    <source>
        <dbReference type="Proteomes" id="UP000250557"/>
    </source>
</evidence>
<proteinExistence type="predicted"/>
<dbReference type="GO" id="GO:0003700">
    <property type="term" value="F:DNA-binding transcription factor activity"/>
    <property type="evidence" value="ECO:0007669"/>
    <property type="project" value="InterPro"/>
</dbReference>
<gene>
    <name evidence="2" type="ORF">DIU31_015810</name>
    <name evidence="3" type="ORF">J3L21_11675</name>
</gene>
<dbReference type="InterPro" id="IPR036388">
    <property type="entry name" value="WH-like_DNA-bd_sf"/>
</dbReference>
<organism evidence="2 4">
    <name type="scientific">Mucilaginibacter rubeus</name>
    <dbReference type="NCBI Taxonomy" id="2027860"/>
    <lineage>
        <taxon>Bacteria</taxon>
        <taxon>Pseudomonadati</taxon>
        <taxon>Bacteroidota</taxon>
        <taxon>Sphingobacteriia</taxon>
        <taxon>Sphingobacteriales</taxon>
        <taxon>Sphingobacteriaceae</taxon>
        <taxon>Mucilaginibacter</taxon>
    </lineage>
</organism>
<dbReference type="Proteomes" id="UP000250557">
    <property type="component" value="Chromosome"/>
</dbReference>
<dbReference type="InterPro" id="IPR036390">
    <property type="entry name" value="WH_DNA-bd_sf"/>
</dbReference>
<evidence type="ECO:0000259" key="1">
    <source>
        <dbReference type="PROSITE" id="PS50987"/>
    </source>
</evidence>
<dbReference type="EMBL" id="CP071880">
    <property type="protein sequence ID" value="QTE52577.1"/>
    <property type="molecule type" value="Genomic_DNA"/>
</dbReference>
<protein>
    <recommendedName>
        <fullName evidence="1">HTH arsR-type domain-containing protein</fullName>
    </recommendedName>
</protein>
<dbReference type="EMBL" id="CP043451">
    <property type="protein sequence ID" value="QEM04905.1"/>
    <property type="molecule type" value="Genomic_DNA"/>
</dbReference>
<evidence type="ECO:0000313" key="2">
    <source>
        <dbReference type="EMBL" id="QEM04905.1"/>
    </source>
</evidence>
<dbReference type="Proteomes" id="UP000663940">
    <property type="component" value="Chromosome"/>
</dbReference>
<dbReference type="AlphaFoldDB" id="A0AAE6JH20"/>
<keyword evidence="5" id="KW-1185">Reference proteome</keyword>
<reference evidence="3 5" key="2">
    <citation type="submission" date="2021-03" db="EMBL/GenBank/DDBJ databases">
        <title>Mucilaginibacter strains isolated from gold and copper mining confer multi heavy-metal resistance.</title>
        <authorList>
            <person name="Li Y."/>
        </authorList>
    </citation>
    <scope>NUCLEOTIDE SEQUENCE [LARGE SCALE GENOMIC DNA]</scope>
    <source>
        <strain evidence="3 5">P2-4</strain>
    </source>
</reference>
<dbReference type="PROSITE" id="PS50987">
    <property type="entry name" value="HTH_ARSR_2"/>
    <property type="match status" value="1"/>
</dbReference>
<reference evidence="2 4" key="1">
    <citation type="submission" date="2019-08" db="EMBL/GenBank/DDBJ databases">
        <title>Comparative genome analysis confer to the adaptation heavy metal polluted environment.</title>
        <authorList>
            <person name="Li Y."/>
        </authorList>
    </citation>
    <scope>NUCLEOTIDE SEQUENCE [LARGE SCALE GENOMIC DNA]</scope>
    <source>
        <strain evidence="2 4">P2</strain>
    </source>
</reference>
<dbReference type="RefSeq" id="WP_112654653.1">
    <property type="nucleotide sequence ID" value="NZ_CP043451.1"/>
</dbReference>